<feature type="compositionally biased region" description="Pro residues" evidence="1">
    <location>
        <begin position="316"/>
        <end position="326"/>
    </location>
</feature>
<accession>A0A9E8CN57</accession>
<feature type="compositionally biased region" description="Basic and acidic residues" evidence="1">
    <location>
        <begin position="293"/>
        <end position="305"/>
    </location>
</feature>
<organism evidence="2">
    <name type="scientific">Bosea sp. NBC_00436</name>
    <dbReference type="NCBI Taxonomy" id="2969620"/>
    <lineage>
        <taxon>Bacteria</taxon>
        <taxon>Pseudomonadati</taxon>
        <taxon>Pseudomonadota</taxon>
        <taxon>Alphaproteobacteria</taxon>
        <taxon>Hyphomicrobiales</taxon>
        <taxon>Boseaceae</taxon>
        <taxon>Bosea</taxon>
    </lineage>
</organism>
<dbReference type="EMBL" id="CP102774">
    <property type="protein sequence ID" value="UZF88825.1"/>
    <property type="molecule type" value="Genomic_DNA"/>
</dbReference>
<protein>
    <recommendedName>
        <fullName evidence="3">Large polyvalent protein-associated domain-containing protein</fullName>
    </recommendedName>
</protein>
<dbReference type="AlphaFoldDB" id="A0A9E8CN57"/>
<name>A0A9E8CN57_9HYPH</name>
<evidence type="ECO:0000256" key="1">
    <source>
        <dbReference type="SAM" id="MobiDB-lite"/>
    </source>
</evidence>
<evidence type="ECO:0000313" key="2">
    <source>
        <dbReference type="EMBL" id="UZF88825.1"/>
    </source>
</evidence>
<proteinExistence type="predicted"/>
<feature type="region of interest" description="Disordered" evidence="1">
    <location>
        <begin position="293"/>
        <end position="326"/>
    </location>
</feature>
<gene>
    <name evidence="2" type="ORF">NWE54_08570</name>
</gene>
<sequence length="326" mass="35685">MKGFKRISSRGKQDYKSRLLEELVPELDPSPWVADLHRIDRDRPAPRIQTHDRGWIELDPKAGIVRTWGKPGRATALAEAIAESQGWHVESLSPAGDLRASREQASARRSPDDMATWWRERGYDAVPAQDGVWIDVGSARIQDVGDQMRLHGALTPEAARALVHKASEAWGGEAELQGVWSQPDKDLLWLEAQRSGVRLGACEPSVKARAAWEAETAEAARRADTLGLVKASNGPARLLLDAAAGDVSALAKLDPDLRAFVGQYLDDDQRAELGKAEIADIMTEMARFRELGAEERARAERERGLKPTKVADPLDMAPPPAPAPGL</sequence>
<evidence type="ECO:0008006" key="3">
    <source>
        <dbReference type="Google" id="ProtNLM"/>
    </source>
</evidence>
<reference evidence="2" key="1">
    <citation type="submission" date="2022-08" db="EMBL/GenBank/DDBJ databases">
        <title>Complete Genome Sequences of 2 Bosea sp. soil isolates.</title>
        <authorList>
            <person name="Alvarez Arevalo M."/>
            <person name="Sterndorff E.B."/>
            <person name="Faurdal D."/>
            <person name="Joergensen T.S."/>
            <person name="Weber T."/>
        </authorList>
    </citation>
    <scope>NUCLEOTIDE SEQUENCE</scope>
    <source>
        <strain evidence="2">NBC_00436</strain>
    </source>
</reference>